<feature type="compositionally biased region" description="Acidic residues" evidence="1">
    <location>
        <begin position="132"/>
        <end position="145"/>
    </location>
</feature>
<name>A0A409VT13_PSICY</name>
<keyword evidence="3" id="KW-1185">Reference proteome</keyword>
<dbReference type="InParanoid" id="A0A409VT13"/>
<comment type="caution">
    <text evidence="2">The sequence shown here is derived from an EMBL/GenBank/DDBJ whole genome shotgun (WGS) entry which is preliminary data.</text>
</comment>
<feature type="region of interest" description="Disordered" evidence="1">
    <location>
        <begin position="132"/>
        <end position="153"/>
    </location>
</feature>
<evidence type="ECO:0000313" key="3">
    <source>
        <dbReference type="Proteomes" id="UP000283269"/>
    </source>
</evidence>
<evidence type="ECO:0000256" key="1">
    <source>
        <dbReference type="SAM" id="MobiDB-lite"/>
    </source>
</evidence>
<dbReference type="AlphaFoldDB" id="A0A409VT13"/>
<dbReference type="EMBL" id="NHYD01003935">
    <property type="protein sequence ID" value="PPQ69411.1"/>
    <property type="molecule type" value="Genomic_DNA"/>
</dbReference>
<organism evidence="2 3">
    <name type="scientific">Psilocybe cyanescens</name>
    <dbReference type="NCBI Taxonomy" id="93625"/>
    <lineage>
        <taxon>Eukaryota</taxon>
        <taxon>Fungi</taxon>
        <taxon>Dikarya</taxon>
        <taxon>Basidiomycota</taxon>
        <taxon>Agaricomycotina</taxon>
        <taxon>Agaricomycetes</taxon>
        <taxon>Agaricomycetidae</taxon>
        <taxon>Agaricales</taxon>
        <taxon>Agaricineae</taxon>
        <taxon>Strophariaceae</taxon>
        <taxon>Psilocybe</taxon>
    </lineage>
</organism>
<reference evidence="2 3" key="1">
    <citation type="journal article" date="2018" name="Evol. Lett.">
        <title>Horizontal gene cluster transfer increased hallucinogenic mushroom diversity.</title>
        <authorList>
            <person name="Reynolds H.T."/>
            <person name="Vijayakumar V."/>
            <person name="Gluck-Thaler E."/>
            <person name="Korotkin H.B."/>
            <person name="Matheny P.B."/>
            <person name="Slot J.C."/>
        </authorList>
    </citation>
    <scope>NUCLEOTIDE SEQUENCE [LARGE SCALE GENOMIC DNA]</scope>
    <source>
        <strain evidence="2 3">2631</strain>
    </source>
</reference>
<proteinExistence type="predicted"/>
<evidence type="ECO:0000313" key="2">
    <source>
        <dbReference type="EMBL" id="PPQ69411.1"/>
    </source>
</evidence>
<accession>A0A409VT13</accession>
<evidence type="ECO:0008006" key="4">
    <source>
        <dbReference type="Google" id="ProtNLM"/>
    </source>
</evidence>
<sequence>MALILTEWSAPRLPVEILTIILDEIEDKSVLFKSRLISKDFMDVATPRALRKLIVSREKTSLEGIQNLANSPLAKFVFEVTFKEHNVVSSWHTDEPFRVAMLHIPAFPNVTSLQVSFPARCYVEVMNIDDEVVSDPDEETSEPDEAPVSNEDSLNSKLRLAMPGANSNCSLKCLLDTAPI</sequence>
<protein>
    <recommendedName>
        <fullName evidence="4">F-box domain-containing protein</fullName>
    </recommendedName>
</protein>
<dbReference type="OrthoDB" id="2858653at2759"/>
<dbReference type="Proteomes" id="UP000283269">
    <property type="component" value="Unassembled WGS sequence"/>
</dbReference>
<gene>
    <name evidence="2" type="ORF">CVT25_004644</name>
</gene>